<dbReference type="InterPro" id="IPR007119">
    <property type="entry name" value="Phage_tail_spike_N"/>
</dbReference>
<evidence type="ECO:0000313" key="3">
    <source>
        <dbReference type="Proteomes" id="UP000710815"/>
    </source>
</evidence>
<evidence type="ECO:0000313" key="2">
    <source>
        <dbReference type="EMBL" id="MCH9275681.1"/>
    </source>
</evidence>
<organism evidence="2 3">
    <name type="scientific">Bifidobacterium amazonense</name>
    <dbReference type="NCBI Taxonomy" id="2809027"/>
    <lineage>
        <taxon>Bacteria</taxon>
        <taxon>Bacillati</taxon>
        <taxon>Actinomycetota</taxon>
        <taxon>Actinomycetes</taxon>
        <taxon>Bifidobacteriales</taxon>
        <taxon>Bifidobacteriaceae</taxon>
        <taxon>Bifidobacterium</taxon>
    </lineage>
</organism>
<dbReference type="Pfam" id="PF06605">
    <property type="entry name" value="Prophage_tail"/>
    <property type="match status" value="2"/>
</dbReference>
<reference evidence="2 3" key="2">
    <citation type="journal article" date="2021" name="Syst. Appl. Microbiol.">
        <title>Phylogenetic classification of ten novel species belonging to the genus Bifidobacterium comprising B. phasiani sp. nov., B. pongonis sp. nov., B. saguinibicoloris sp. nov., B. colobi sp. nov., B. simiiventris sp. nov., B. santillanense sp. nov., B. miconis sp. nov., B. amazonense sp. nov., B. pluvialisilvae sp. nov., and B. miconisargentati sp. nov.</title>
        <authorList>
            <person name="Lugli G.A."/>
            <person name="Calvete-Torre I."/>
            <person name="Alessandri G."/>
            <person name="Milani C."/>
            <person name="Turroni F."/>
            <person name="Laiolo P."/>
            <person name="Ossiprandi M.C."/>
            <person name="Margolles A."/>
            <person name="Ruiz L."/>
            <person name="Ventura M."/>
        </authorList>
    </citation>
    <scope>NUCLEOTIDE SEQUENCE [LARGE SCALE GENOMIC DNA]</scope>
    <source>
        <strain evidence="2 3">MA1</strain>
    </source>
</reference>
<dbReference type="InterPro" id="IPR008979">
    <property type="entry name" value="Galactose-bd-like_sf"/>
</dbReference>
<gene>
    <name evidence="2" type="ORF">JS533_005255</name>
</gene>
<dbReference type="EMBL" id="JAFEJT020000015">
    <property type="protein sequence ID" value="MCH9275681.1"/>
    <property type="molecule type" value="Genomic_DNA"/>
</dbReference>
<proteinExistence type="predicted"/>
<accession>A0ABS9VUS2</accession>
<dbReference type="Gene3D" id="2.60.120.260">
    <property type="entry name" value="Galactose-binding domain-like"/>
    <property type="match status" value="1"/>
</dbReference>
<protein>
    <submittedName>
        <fullName evidence="2">Phage tail protein</fullName>
    </submittedName>
</protein>
<sequence length="698" mass="75933">MRFACFDRWDEPKPDLTGITAATWTTGVDGTRTLEVTAIGESAIGKGDRLVFKDPRGIVQETIVVSPEHRREESRVITSLVCKGSIAELDDTFIEDKRNRSATAVQCLSKALEGTRWTVGTVEGDGTADLSFYHISALEAVEDIADTFGLEITASYLMDSAHTRIIDRAINLVKAQGDQASGIPRRFEYGHDLRGITRTVDATGVKTRLYGYGKGLPTTDDDGNETGGYGRRIDFSDINNGKPYVEDLNATALWGLPGPAISSMGKNLVVGGGFEKQYGDGWLFSPTGAFLDALVKKDGTVNPHEGKIMLRMGTDTNTCAKEAWSDYIDVKGGREYQLGVWTCGAAANRSLDINITQNVTMYPTSTITLDNIPSLPNWAWSVRRFTVNKNTSAIRIRFLNPTGIFYVDDVTLTEVTTTSIHPAEGIYENGDCEDKAQLLAETKAELKRRSTPTVSYEADVLTFARAGMNTSGVALGDRVLLVDTTFTPDLRLTGRVLQLEEDLLDPALSVITIGNIIERFTASSRSAEQRLDRVVANAAAWNTSSQQITQNASKWDQVAQTVVDNSNRWNTAADTLDTKASDWNDAVSTLDSKQPSWDDAAETVNAKKDEWTTTAETLASKQDDWDTAAQTVTGKAATWNAAAVTAANHAQVIRQSTGGVTFHYGDLAITLDDTISLTDASGTWTFTDGAFVKQAPTE</sequence>
<evidence type="ECO:0000259" key="1">
    <source>
        <dbReference type="Pfam" id="PF06605"/>
    </source>
</evidence>
<comment type="caution">
    <text evidence="2">The sequence shown here is derived from an EMBL/GenBank/DDBJ whole genome shotgun (WGS) entry which is preliminary data.</text>
</comment>
<dbReference type="RefSeq" id="WP_241513442.1">
    <property type="nucleotide sequence ID" value="NZ_JAFEJT020000015.1"/>
</dbReference>
<dbReference type="NCBIfam" id="TIGR01665">
    <property type="entry name" value="put_anti_recept"/>
    <property type="match status" value="1"/>
</dbReference>
<feature type="domain" description="Tail spike" evidence="1">
    <location>
        <begin position="426"/>
        <end position="521"/>
    </location>
</feature>
<dbReference type="InterPro" id="IPR010572">
    <property type="entry name" value="Tail_dom"/>
</dbReference>
<dbReference type="Proteomes" id="UP000710815">
    <property type="component" value="Unassembled WGS sequence"/>
</dbReference>
<feature type="domain" description="Tail spike" evidence="1">
    <location>
        <begin position="89"/>
        <end position="258"/>
    </location>
</feature>
<keyword evidence="3" id="KW-1185">Reference proteome</keyword>
<reference evidence="2 3" key="1">
    <citation type="journal article" date="2021" name="Environ. Microbiol.">
        <title>Genetic insights into the dark matter of the mammalian gut microbiota through targeted genome reconstruction.</title>
        <authorList>
            <person name="Lugli G.A."/>
            <person name="Alessandri G."/>
            <person name="Milani C."/>
            <person name="Viappiani A."/>
            <person name="Fontana F."/>
            <person name="Tarracchini C."/>
            <person name="Mancabelli L."/>
            <person name="Argentini C."/>
            <person name="Ruiz L."/>
            <person name="Margolles A."/>
            <person name="van Sinderen D."/>
            <person name="Turroni F."/>
            <person name="Ventura M."/>
        </authorList>
    </citation>
    <scope>NUCLEOTIDE SEQUENCE [LARGE SCALE GENOMIC DNA]</scope>
    <source>
        <strain evidence="2 3">MA1</strain>
    </source>
</reference>
<dbReference type="SUPFAM" id="SSF49785">
    <property type="entry name" value="Galactose-binding domain-like"/>
    <property type="match status" value="1"/>
</dbReference>
<name>A0ABS9VUS2_9BIFI</name>